<evidence type="ECO:0000313" key="3">
    <source>
        <dbReference type="Proteomes" id="UP001168528"/>
    </source>
</evidence>
<dbReference type="InterPro" id="IPR005149">
    <property type="entry name" value="Tscrpt_reg_PadR_N"/>
</dbReference>
<dbReference type="Pfam" id="PF03551">
    <property type="entry name" value="PadR"/>
    <property type="match status" value="1"/>
</dbReference>
<gene>
    <name evidence="2" type="ORF">Q0590_30435</name>
</gene>
<dbReference type="Proteomes" id="UP001168528">
    <property type="component" value="Unassembled WGS sequence"/>
</dbReference>
<sequence>MYPKELIKGSLLTIILKLLSDHDKMYGYQITQAIKQLTGGKISVTEAAIYPILHKLKADGELTTEKVNIGERVRIYYSLTPQGNSKAKEKITELGEYLKTMQLFIADKPNLQTFTSYGTPD</sequence>
<comment type="caution">
    <text evidence="2">The sequence shown here is derived from an EMBL/GenBank/DDBJ whole genome shotgun (WGS) entry which is preliminary data.</text>
</comment>
<accession>A0ABT8REY4</accession>
<dbReference type="PANTHER" id="PTHR33169:SF14">
    <property type="entry name" value="TRANSCRIPTIONAL REGULATOR RV3488"/>
    <property type="match status" value="1"/>
</dbReference>
<name>A0ABT8REY4_9BACT</name>
<reference evidence="2" key="1">
    <citation type="submission" date="2023-07" db="EMBL/GenBank/DDBJ databases">
        <title>The genome sequence of Rhodocytophaga aerolata KACC 12507.</title>
        <authorList>
            <person name="Zhang X."/>
        </authorList>
    </citation>
    <scope>NUCLEOTIDE SEQUENCE</scope>
    <source>
        <strain evidence="2">KACC 12507</strain>
    </source>
</reference>
<feature type="domain" description="Transcription regulator PadR N-terminal" evidence="1">
    <location>
        <begin position="15"/>
        <end position="88"/>
    </location>
</feature>
<dbReference type="SUPFAM" id="SSF46785">
    <property type="entry name" value="Winged helix' DNA-binding domain"/>
    <property type="match status" value="1"/>
</dbReference>
<organism evidence="2 3">
    <name type="scientific">Rhodocytophaga aerolata</name>
    <dbReference type="NCBI Taxonomy" id="455078"/>
    <lineage>
        <taxon>Bacteria</taxon>
        <taxon>Pseudomonadati</taxon>
        <taxon>Bacteroidota</taxon>
        <taxon>Cytophagia</taxon>
        <taxon>Cytophagales</taxon>
        <taxon>Rhodocytophagaceae</taxon>
        <taxon>Rhodocytophaga</taxon>
    </lineage>
</organism>
<dbReference type="RefSeq" id="WP_302041431.1">
    <property type="nucleotide sequence ID" value="NZ_JAUKPO010000033.1"/>
</dbReference>
<dbReference type="EMBL" id="JAUKPO010000033">
    <property type="protein sequence ID" value="MDO1450630.1"/>
    <property type="molecule type" value="Genomic_DNA"/>
</dbReference>
<protein>
    <submittedName>
        <fullName evidence="2">PadR family transcriptional regulator</fullName>
    </submittedName>
</protein>
<dbReference type="PANTHER" id="PTHR33169">
    <property type="entry name" value="PADR-FAMILY TRANSCRIPTIONAL REGULATOR"/>
    <property type="match status" value="1"/>
</dbReference>
<evidence type="ECO:0000259" key="1">
    <source>
        <dbReference type="Pfam" id="PF03551"/>
    </source>
</evidence>
<keyword evidence="3" id="KW-1185">Reference proteome</keyword>
<dbReference type="InterPro" id="IPR036390">
    <property type="entry name" value="WH_DNA-bd_sf"/>
</dbReference>
<dbReference type="InterPro" id="IPR036388">
    <property type="entry name" value="WH-like_DNA-bd_sf"/>
</dbReference>
<dbReference type="Gene3D" id="1.10.10.10">
    <property type="entry name" value="Winged helix-like DNA-binding domain superfamily/Winged helix DNA-binding domain"/>
    <property type="match status" value="1"/>
</dbReference>
<proteinExistence type="predicted"/>
<evidence type="ECO:0000313" key="2">
    <source>
        <dbReference type="EMBL" id="MDO1450630.1"/>
    </source>
</evidence>
<dbReference type="InterPro" id="IPR052509">
    <property type="entry name" value="Metal_resp_DNA-bind_regulator"/>
</dbReference>